<dbReference type="Proteomes" id="UP000277811">
    <property type="component" value="Unassembled WGS sequence"/>
</dbReference>
<dbReference type="GO" id="GO:0009253">
    <property type="term" value="P:peptidoglycan catabolic process"/>
    <property type="evidence" value="ECO:0007669"/>
    <property type="project" value="InterPro"/>
</dbReference>
<sequence length="199" mass="22140">MPPRKKKHKVMFSEVVRGRNVTLEEVKQIAAASKEALYQSARSINREVIIYLHWSAGHYHQFYGDYHINIDADGSVYVTTENFAELKAHTWHRNSGAIGVAMACAAFATSNNLGDEPPTDMQIESMAQVIVCLAEALDIPIDAAHIMTHAEAANLDGYGPDATWERWDLWFLHNGEEPGSGGDILRGKANWYKQNGLGE</sequence>
<accession>A0A498RDN7</accession>
<keyword evidence="3" id="KW-1185">Reference proteome</keyword>
<reference evidence="2 3" key="1">
    <citation type="submission" date="2018-06" db="EMBL/GenBank/DDBJ databases">
        <authorList>
            <person name="Strepis N."/>
        </authorList>
    </citation>
    <scope>NUCLEOTIDE SEQUENCE [LARGE SCALE GENOMIC DNA]</scope>
    <source>
        <strain evidence="2">LUCI</strain>
    </source>
</reference>
<evidence type="ECO:0000313" key="2">
    <source>
        <dbReference type="EMBL" id="VBB08242.1"/>
    </source>
</evidence>
<feature type="domain" description="N-acetylmuramoyl-L-alanine amidase" evidence="1">
    <location>
        <begin position="64"/>
        <end position="152"/>
    </location>
</feature>
<dbReference type="GO" id="GO:0008745">
    <property type="term" value="F:N-acetylmuramoyl-L-alanine amidase activity"/>
    <property type="evidence" value="ECO:0007669"/>
    <property type="project" value="InterPro"/>
</dbReference>
<gene>
    <name evidence="2" type="ORF">LUCI_3511</name>
</gene>
<organism evidence="2 3">
    <name type="scientific">Lucifera butyrica</name>
    <dbReference type="NCBI Taxonomy" id="1351585"/>
    <lineage>
        <taxon>Bacteria</taxon>
        <taxon>Bacillati</taxon>
        <taxon>Bacillota</taxon>
        <taxon>Negativicutes</taxon>
        <taxon>Veillonellales</taxon>
        <taxon>Veillonellaceae</taxon>
        <taxon>Lucifera</taxon>
    </lineage>
</organism>
<dbReference type="InterPro" id="IPR036505">
    <property type="entry name" value="Amidase/PGRP_sf"/>
</dbReference>
<dbReference type="SUPFAM" id="SSF55846">
    <property type="entry name" value="N-acetylmuramoyl-L-alanine amidase-like"/>
    <property type="match status" value="1"/>
</dbReference>
<dbReference type="Pfam" id="PF01510">
    <property type="entry name" value="Amidase_2"/>
    <property type="match status" value="1"/>
</dbReference>
<dbReference type="AlphaFoldDB" id="A0A498RDN7"/>
<dbReference type="EMBL" id="UPPP01000085">
    <property type="protein sequence ID" value="VBB08242.1"/>
    <property type="molecule type" value="Genomic_DNA"/>
</dbReference>
<protein>
    <submittedName>
        <fullName evidence="2">N-acetylmuramoyl-l-alanine amidase</fullName>
    </submittedName>
</protein>
<evidence type="ECO:0000259" key="1">
    <source>
        <dbReference type="Pfam" id="PF01510"/>
    </source>
</evidence>
<name>A0A498RDN7_9FIRM</name>
<dbReference type="InterPro" id="IPR002502">
    <property type="entry name" value="Amidase_domain"/>
</dbReference>
<dbReference type="Gene3D" id="3.40.80.10">
    <property type="entry name" value="Peptidoglycan recognition protein-like"/>
    <property type="match status" value="1"/>
</dbReference>
<evidence type="ECO:0000313" key="3">
    <source>
        <dbReference type="Proteomes" id="UP000277811"/>
    </source>
</evidence>
<proteinExistence type="predicted"/>